<dbReference type="AlphaFoldDB" id="A0AAV2IFP9"/>
<dbReference type="EMBL" id="CAXITT010000720">
    <property type="protein sequence ID" value="CAL1545539.1"/>
    <property type="molecule type" value="Genomic_DNA"/>
</dbReference>
<comment type="caution">
    <text evidence="2">The sequence shown here is derived from an EMBL/GenBank/DDBJ whole genome shotgun (WGS) entry which is preliminary data.</text>
</comment>
<evidence type="ECO:0000313" key="2">
    <source>
        <dbReference type="EMBL" id="CAL1545539.1"/>
    </source>
</evidence>
<dbReference type="Proteomes" id="UP001497497">
    <property type="component" value="Unassembled WGS sequence"/>
</dbReference>
<feature type="non-terminal residue" evidence="2">
    <location>
        <position position="80"/>
    </location>
</feature>
<dbReference type="PANTHER" id="PTHR23354:SF122">
    <property type="entry name" value="GTPASE-ACTIVATING PROTEIN SKYWALKER"/>
    <property type="match status" value="1"/>
</dbReference>
<evidence type="ECO:0000259" key="1">
    <source>
        <dbReference type="Pfam" id="PF07534"/>
    </source>
</evidence>
<dbReference type="PANTHER" id="PTHR23354">
    <property type="entry name" value="NUCLEOLAR PROTEIN 7/ESTROGEN RECEPTOR COACTIVATOR-RELATED"/>
    <property type="match status" value="1"/>
</dbReference>
<gene>
    <name evidence="2" type="ORF">GSLYS_00019022001</name>
</gene>
<reference evidence="2 3" key="1">
    <citation type="submission" date="2024-04" db="EMBL/GenBank/DDBJ databases">
        <authorList>
            <consortium name="Genoscope - CEA"/>
            <person name="William W."/>
        </authorList>
    </citation>
    <scope>NUCLEOTIDE SEQUENCE [LARGE SCALE GENOMIC DNA]</scope>
</reference>
<evidence type="ECO:0000313" key="3">
    <source>
        <dbReference type="Proteomes" id="UP001497497"/>
    </source>
</evidence>
<dbReference type="InterPro" id="IPR006571">
    <property type="entry name" value="TLDc_dom"/>
</dbReference>
<feature type="domain" description="TLDc" evidence="1">
    <location>
        <begin position="28"/>
        <end position="76"/>
    </location>
</feature>
<name>A0AAV2IFP9_LYMST</name>
<sequence length="80" mass="9026">MSRVVTSQSMAQIAVPRAFKGQMSTQTSSSNVLSPEMLQTIWTWIPFRLTLTTPELLFSSDEHGTALRTLYKKTEHLPQS</sequence>
<proteinExistence type="predicted"/>
<organism evidence="2 3">
    <name type="scientific">Lymnaea stagnalis</name>
    <name type="common">Great pond snail</name>
    <name type="synonym">Helix stagnalis</name>
    <dbReference type="NCBI Taxonomy" id="6523"/>
    <lineage>
        <taxon>Eukaryota</taxon>
        <taxon>Metazoa</taxon>
        <taxon>Spiralia</taxon>
        <taxon>Lophotrochozoa</taxon>
        <taxon>Mollusca</taxon>
        <taxon>Gastropoda</taxon>
        <taxon>Heterobranchia</taxon>
        <taxon>Euthyneura</taxon>
        <taxon>Panpulmonata</taxon>
        <taxon>Hygrophila</taxon>
        <taxon>Lymnaeoidea</taxon>
        <taxon>Lymnaeidae</taxon>
        <taxon>Lymnaea</taxon>
    </lineage>
</organism>
<accession>A0AAV2IFP9</accession>
<protein>
    <recommendedName>
        <fullName evidence="1">TLDc domain-containing protein</fullName>
    </recommendedName>
</protein>
<keyword evidence="3" id="KW-1185">Reference proteome</keyword>
<dbReference type="Pfam" id="PF07534">
    <property type="entry name" value="TLD"/>
    <property type="match status" value="1"/>
</dbReference>